<reference evidence="2" key="2">
    <citation type="submission" date="2020-09" db="EMBL/GenBank/DDBJ databases">
        <authorList>
            <person name="Sun Q."/>
            <person name="Zhou Y."/>
        </authorList>
    </citation>
    <scope>NUCLEOTIDE SEQUENCE</scope>
    <source>
        <strain evidence="2">CGMCC 1.12698</strain>
    </source>
</reference>
<reference evidence="2" key="1">
    <citation type="journal article" date="2014" name="Int. J. Syst. Evol. Microbiol.">
        <title>Complete genome sequence of Corynebacterium casei LMG S-19264T (=DSM 44701T), isolated from a smear-ripened cheese.</title>
        <authorList>
            <consortium name="US DOE Joint Genome Institute (JGI-PGF)"/>
            <person name="Walter F."/>
            <person name="Albersmeier A."/>
            <person name="Kalinowski J."/>
            <person name="Ruckert C."/>
        </authorList>
    </citation>
    <scope>NUCLEOTIDE SEQUENCE</scope>
    <source>
        <strain evidence="2">CGMCC 1.12698</strain>
    </source>
</reference>
<keyword evidence="1" id="KW-0560">Oxidoreductase</keyword>
<evidence type="ECO:0000313" key="3">
    <source>
        <dbReference type="Proteomes" id="UP000605259"/>
    </source>
</evidence>
<dbReference type="SUPFAM" id="SSF51905">
    <property type="entry name" value="FAD/NAD(P)-binding domain"/>
    <property type="match status" value="2"/>
</dbReference>
<dbReference type="PRINTS" id="PR00469">
    <property type="entry name" value="PNDRDTASEII"/>
</dbReference>
<dbReference type="PRINTS" id="PR00368">
    <property type="entry name" value="FADPNR"/>
</dbReference>
<dbReference type="AlphaFoldDB" id="A0A917AT38"/>
<comment type="caution">
    <text evidence="2">The sequence shown here is derived from an EMBL/GenBank/DDBJ whole genome shotgun (WGS) entry which is preliminary data.</text>
</comment>
<dbReference type="PANTHER" id="PTHR43539">
    <property type="entry name" value="FLAVIN-BINDING MONOOXYGENASE-LIKE PROTEIN (AFU_ORTHOLOGUE AFUA_4G09220)"/>
    <property type="match status" value="1"/>
</dbReference>
<dbReference type="InterPro" id="IPR036188">
    <property type="entry name" value="FAD/NAD-bd_sf"/>
</dbReference>
<dbReference type="PANTHER" id="PTHR43539:SF78">
    <property type="entry name" value="FLAVIN-CONTAINING MONOOXYGENASE"/>
    <property type="match status" value="1"/>
</dbReference>
<dbReference type="InterPro" id="IPR050982">
    <property type="entry name" value="Auxin_biosynth/cation_transpt"/>
</dbReference>
<dbReference type="RefSeq" id="WP_188388572.1">
    <property type="nucleotide sequence ID" value="NZ_BMFK01000001.1"/>
</dbReference>
<dbReference type="GO" id="GO:0004497">
    <property type="term" value="F:monooxygenase activity"/>
    <property type="evidence" value="ECO:0007669"/>
    <property type="project" value="TreeGrafter"/>
</dbReference>
<dbReference type="Pfam" id="PF13738">
    <property type="entry name" value="Pyr_redox_3"/>
    <property type="match status" value="1"/>
</dbReference>
<sequence length="343" mass="38141">MYDIVVIGVGQAGLSIAYYLKQSGYHFIIVGAEERIGDAWRKRYESLVLFTPKVYSALPGMAMEGDVEALPTKDEVANYLEKYAMHFSFPVQLETTVQKVVKVNDIFEVVTNKGVLCANNVVIATGAFQKPFIPAISSNLYEEVYQLHSATYQSPDQVNKGSVLVVGGGNSGAQIAVELADTHDVTIATSHPSTFLPTKLLGRSIFVWLDRIGLLYAGIDTRRGRWFRKRKDPIFGFELKKLLKEGKVKGKPKVIQAEGKEVIFDDGSRMFAETIIWSTGFIPHYEWIQVEGALDESGFPFHIRGISPVEGLYYIGLPWQYQRGSALICGVGKDAKYIVDAIK</sequence>
<name>A0A917AT38_9BACI</name>
<dbReference type="EMBL" id="BMFK01000001">
    <property type="protein sequence ID" value="GGE73381.1"/>
    <property type="molecule type" value="Genomic_DNA"/>
</dbReference>
<keyword evidence="3" id="KW-1185">Reference proteome</keyword>
<protein>
    <submittedName>
        <fullName evidence="2">Oxidoreductase</fullName>
    </submittedName>
</protein>
<dbReference type="Gene3D" id="3.50.50.60">
    <property type="entry name" value="FAD/NAD(P)-binding domain"/>
    <property type="match status" value="1"/>
</dbReference>
<accession>A0A917AT38</accession>
<dbReference type="Proteomes" id="UP000605259">
    <property type="component" value="Unassembled WGS sequence"/>
</dbReference>
<evidence type="ECO:0000313" key="2">
    <source>
        <dbReference type="EMBL" id="GGE73381.1"/>
    </source>
</evidence>
<evidence type="ECO:0000256" key="1">
    <source>
        <dbReference type="ARBA" id="ARBA00023002"/>
    </source>
</evidence>
<organism evidence="2 3">
    <name type="scientific">Priestia taiwanensis</name>
    <dbReference type="NCBI Taxonomy" id="1347902"/>
    <lineage>
        <taxon>Bacteria</taxon>
        <taxon>Bacillati</taxon>
        <taxon>Bacillota</taxon>
        <taxon>Bacilli</taxon>
        <taxon>Bacillales</taxon>
        <taxon>Bacillaceae</taxon>
        <taxon>Priestia</taxon>
    </lineage>
</organism>
<proteinExistence type="predicted"/>
<gene>
    <name evidence="2" type="ORF">GCM10007140_24040</name>
</gene>
<dbReference type="GO" id="GO:0050660">
    <property type="term" value="F:flavin adenine dinucleotide binding"/>
    <property type="evidence" value="ECO:0007669"/>
    <property type="project" value="TreeGrafter"/>
</dbReference>